<sequence length="356" mass="39169">MPRMKELQDLLAELDAEGGLNIGGAENGEPANLDDLYEDSYFHAILHKSVKESSIKVATNNEGKDKEEEEGEEEEEEPKDTTTEPLTFNVLTLPRECSWGDDHESLGHQMLVRPGYSAVLTALTSAPAFRPDGSPVIYMAAGSTGIGKSCLAYYLAFKLFELGHDIVISDPMFTNAFLQDQYYSCYSPHLTRHQAIFDAISSAPSSSPSEKPIWWICDDGYLPVRHTQCHVLVNTTTTVSGPSQKDVDVGTIRKRKLGEPTVFHIPKWSIDEIKAGLLATLSESPESVPSISPEQEVVLEGLFKKFKSNPRKIFGWVKTNWVTPMPSSPSPSASFPTDASSLLGSLKTKKSKKSSK</sequence>
<dbReference type="AlphaFoldDB" id="A0A9P5SHP8"/>
<dbReference type="Proteomes" id="UP000696485">
    <property type="component" value="Unassembled WGS sequence"/>
</dbReference>
<feature type="region of interest" description="Disordered" evidence="1">
    <location>
        <begin position="325"/>
        <end position="356"/>
    </location>
</feature>
<feature type="compositionally biased region" description="Acidic residues" evidence="1">
    <location>
        <begin position="67"/>
        <end position="78"/>
    </location>
</feature>
<gene>
    <name evidence="2" type="ORF">BG006_007144</name>
</gene>
<name>A0A9P5SHP8_9FUNG</name>
<feature type="compositionally biased region" description="Basic residues" evidence="1">
    <location>
        <begin position="347"/>
        <end position="356"/>
    </location>
</feature>
<reference evidence="2" key="1">
    <citation type="journal article" date="2020" name="Fungal Divers.">
        <title>Resolving the Mortierellaceae phylogeny through synthesis of multi-gene phylogenetics and phylogenomics.</title>
        <authorList>
            <person name="Vandepol N."/>
            <person name="Liber J."/>
            <person name="Desiro A."/>
            <person name="Na H."/>
            <person name="Kennedy M."/>
            <person name="Barry K."/>
            <person name="Grigoriev I.V."/>
            <person name="Miller A.N."/>
            <person name="O'Donnell K."/>
            <person name="Stajich J.E."/>
            <person name="Bonito G."/>
        </authorList>
    </citation>
    <scope>NUCLEOTIDE SEQUENCE</scope>
    <source>
        <strain evidence="2">NVP1</strain>
    </source>
</reference>
<feature type="region of interest" description="Disordered" evidence="1">
    <location>
        <begin position="56"/>
        <end position="85"/>
    </location>
</feature>
<accession>A0A9P5SHP8</accession>
<comment type="caution">
    <text evidence="2">The sequence shown here is derived from an EMBL/GenBank/DDBJ whole genome shotgun (WGS) entry which is preliminary data.</text>
</comment>
<proteinExistence type="predicted"/>
<keyword evidence="3" id="KW-1185">Reference proteome</keyword>
<dbReference type="EMBL" id="JAAAUY010000444">
    <property type="protein sequence ID" value="KAF9329828.1"/>
    <property type="molecule type" value="Genomic_DNA"/>
</dbReference>
<feature type="compositionally biased region" description="Low complexity" evidence="1">
    <location>
        <begin position="330"/>
        <end position="346"/>
    </location>
</feature>
<protein>
    <submittedName>
        <fullName evidence="2">Uncharacterized protein</fullName>
    </submittedName>
</protein>
<evidence type="ECO:0000313" key="2">
    <source>
        <dbReference type="EMBL" id="KAF9329828.1"/>
    </source>
</evidence>
<organism evidence="2 3">
    <name type="scientific">Podila minutissima</name>
    <dbReference type="NCBI Taxonomy" id="64525"/>
    <lineage>
        <taxon>Eukaryota</taxon>
        <taxon>Fungi</taxon>
        <taxon>Fungi incertae sedis</taxon>
        <taxon>Mucoromycota</taxon>
        <taxon>Mortierellomycotina</taxon>
        <taxon>Mortierellomycetes</taxon>
        <taxon>Mortierellales</taxon>
        <taxon>Mortierellaceae</taxon>
        <taxon>Podila</taxon>
    </lineage>
</organism>
<evidence type="ECO:0000256" key="1">
    <source>
        <dbReference type="SAM" id="MobiDB-lite"/>
    </source>
</evidence>
<evidence type="ECO:0000313" key="3">
    <source>
        <dbReference type="Proteomes" id="UP000696485"/>
    </source>
</evidence>